<organism evidence="12 13">
    <name type="scientific">Rhynchophorus ferrugineus</name>
    <name type="common">Red palm weevil</name>
    <name type="synonym">Curculio ferrugineus</name>
    <dbReference type="NCBI Taxonomy" id="354439"/>
    <lineage>
        <taxon>Eukaryota</taxon>
        <taxon>Metazoa</taxon>
        <taxon>Ecdysozoa</taxon>
        <taxon>Arthropoda</taxon>
        <taxon>Hexapoda</taxon>
        <taxon>Insecta</taxon>
        <taxon>Pterygota</taxon>
        <taxon>Neoptera</taxon>
        <taxon>Endopterygota</taxon>
        <taxon>Coleoptera</taxon>
        <taxon>Polyphaga</taxon>
        <taxon>Cucujiformia</taxon>
        <taxon>Curculionidae</taxon>
        <taxon>Dryophthorinae</taxon>
        <taxon>Rhynchophorus</taxon>
    </lineage>
</organism>
<feature type="compositionally biased region" description="Polar residues" evidence="10">
    <location>
        <begin position="646"/>
        <end position="663"/>
    </location>
</feature>
<name>A0A834MBC1_RHYFE</name>
<keyword evidence="6 9" id="KW-0067">ATP-binding</keyword>
<protein>
    <recommendedName>
        <fullName evidence="1">cyclin-dependent kinase</fullName>
        <ecNumber evidence="1">2.7.11.22</ecNumber>
    </recommendedName>
</protein>
<keyword evidence="3" id="KW-0808">Transferase</keyword>
<dbReference type="AlphaFoldDB" id="A0A834MBC1"/>
<feature type="compositionally biased region" description="Basic and acidic residues" evidence="10">
    <location>
        <begin position="471"/>
        <end position="487"/>
    </location>
</feature>
<evidence type="ECO:0000256" key="6">
    <source>
        <dbReference type="ARBA" id="ARBA00022840"/>
    </source>
</evidence>
<dbReference type="GO" id="GO:0004693">
    <property type="term" value="F:cyclin-dependent protein serine/threonine kinase activity"/>
    <property type="evidence" value="ECO:0007669"/>
    <property type="project" value="UniProtKB-EC"/>
</dbReference>
<accession>A0A834MBC1</accession>
<feature type="region of interest" description="Disordered" evidence="10">
    <location>
        <begin position="641"/>
        <end position="663"/>
    </location>
</feature>
<dbReference type="Proteomes" id="UP000625711">
    <property type="component" value="Unassembled WGS sequence"/>
</dbReference>
<evidence type="ECO:0000256" key="7">
    <source>
        <dbReference type="ARBA" id="ARBA00047811"/>
    </source>
</evidence>
<dbReference type="SMART" id="SM00220">
    <property type="entry name" value="S_TKc"/>
    <property type="match status" value="1"/>
</dbReference>
<proteinExistence type="predicted"/>
<dbReference type="EC" id="2.7.11.22" evidence="1"/>
<dbReference type="OrthoDB" id="548217at2759"/>
<evidence type="ECO:0000256" key="2">
    <source>
        <dbReference type="ARBA" id="ARBA00022527"/>
    </source>
</evidence>
<dbReference type="SUPFAM" id="SSF56112">
    <property type="entry name" value="Protein kinase-like (PK-like)"/>
    <property type="match status" value="1"/>
</dbReference>
<feature type="binding site" evidence="9">
    <location>
        <position position="69"/>
    </location>
    <ligand>
        <name>ATP</name>
        <dbReference type="ChEBI" id="CHEBI:30616"/>
    </ligand>
</feature>
<dbReference type="EMBL" id="JAACXV010013937">
    <property type="protein sequence ID" value="KAF7271604.1"/>
    <property type="molecule type" value="Genomic_DNA"/>
</dbReference>
<evidence type="ECO:0000259" key="11">
    <source>
        <dbReference type="PROSITE" id="PS50011"/>
    </source>
</evidence>
<dbReference type="InterPro" id="IPR008271">
    <property type="entry name" value="Ser/Thr_kinase_AS"/>
</dbReference>
<evidence type="ECO:0000256" key="10">
    <source>
        <dbReference type="SAM" id="MobiDB-lite"/>
    </source>
</evidence>
<evidence type="ECO:0000256" key="9">
    <source>
        <dbReference type="PROSITE-ProRule" id="PRU10141"/>
    </source>
</evidence>
<dbReference type="PROSITE" id="PS00107">
    <property type="entry name" value="PROTEIN_KINASE_ATP"/>
    <property type="match status" value="1"/>
</dbReference>
<dbReference type="Pfam" id="PF00069">
    <property type="entry name" value="Pkinase"/>
    <property type="match status" value="1"/>
</dbReference>
<comment type="catalytic activity">
    <reaction evidence="7">
        <text>L-threonyl-[protein] + ATP = O-phospho-L-threonyl-[protein] + ADP + H(+)</text>
        <dbReference type="Rhea" id="RHEA:46608"/>
        <dbReference type="Rhea" id="RHEA-COMP:11060"/>
        <dbReference type="Rhea" id="RHEA-COMP:11605"/>
        <dbReference type="ChEBI" id="CHEBI:15378"/>
        <dbReference type="ChEBI" id="CHEBI:30013"/>
        <dbReference type="ChEBI" id="CHEBI:30616"/>
        <dbReference type="ChEBI" id="CHEBI:61977"/>
        <dbReference type="ChEBI" id="CHEBI:456216"/>
        <dbReference type="EC" id="2.7.11.22"/>
    </reaction>
</comment>
<gene>
    <name evidence="12" type="ORF">GWI33_015539</name>
</gene>
<dbReference type="InterPro" id="IPR017441">
    <property type="entry name" value="Protein_kinase_ATP_BS"/>
</dbReference>
<dbReference type="PROSITE" id="PS00108">
    <property type="entry name" value="PROTEIN_KINASE_ST"/>
    <property type="match status" value="1"/>
</dbReference>
<keyword evidence="5" id="KW-0418">Kinase</keyword>
<reference evidence="12" key="1">
    <citation type="submission" date="2020-08" db="EMBL/GenBank/DDBJ databases">
        <title>Genome sequencing and assembly of the red palm weevil Rhynchophorus ferrugineus.</title>
        <authorList>
            <person name="Dias G.B."/>
            <person name="Bergman C.M."/>
            <person name="Manee M."/>
        </authorList>
    </citation>
    <scope>NUCLEOTIDE SEQUENCE</scope>
    <source>
        <strain evidence="12">AA-2017</strain>
        <tissue evidence="12">Whole larva</tissue>
    </source>
</reference>
<dbReference type="GO" id="GO:0005524">
    <property type="term" value="F:ATP binding"/>
    <property type="evidence" value="ECO:0007669"/>
    <property type="project" value="UniProtKB-UniRule"/>
</dbReference>
<keyword evidence="13" id="KW-1185">Reference proteome</keyword>
<evidence type="ECO:0000313" key="12">
    <source>
        <dbReference type="EMBL" id="KAF7271604.1"/>
    </source>
</evidence>
<evidence type="ECO:0000256" key="4">
    <source>
        <dbReference type="ARBA" id="ARBA00022741"/>
    </source>
</evidence>
<evidence type="ECO:0000256" key="8">
    <source>
        <dbReference type="ARBA" id="ARBA00048367"/>
    </source>
</evidence>
<dbReference type="InterPro" id="IPR050117">
    <property type="entry name" value="MAPK"/>
</dbReference>
<dbReference type="Gene3D" id="3.30.200.20">
    <property type="entry name" value="Phosphorylase Kinase, domain 1"/>
    <property type="match status" value="1"/>
</dbReference>
<dbReference type="FunFam" id="1.10.510.10:FF:000624">
    <property type="entry name" value="Mitogen-activated protein kinase"/>
    <property type="match status" value="1"/>
</dbReference>
<evidence type="ECO:0000256" key="3">
    <source>
        <dbReference type="ARBA" id="ARBA00022679"/>
    </source>
</evidence>
<dbReference type="PANTHER" id="PTHR24055">
    <property type="entry name" value="MITOGEN-ACTIVATED PROTEIN KINASE"/>
    <property type="match status" value="1"/>
</dbReference>
<keyword evidence="2" id="KW-0723">Serine/threonine-protein kinase</keyword>
<dbReference type="Gene3D" id="1.10.510.10">
    <property type="entry name" value="Transferase(Phosphotransferase) domain 1"/>
    <property type="match status" value="1"/>
</dbReference>
<keyword evidence="4 9" id="KW-0547">Nucleotide-binding</keyword>
<dbReference type="InterPro" id="IPR011009">
    <property type="entry name" value="Kinase-like_dom_sf"/>
</dbReference>
<dbReference type="InterPro" id="IPR000719">
    <property type="entry name" value="Prot_kinase_dom"/>
</dbReference>
<dbReference type="FunFam" id="3.30.200.20:FF:000049">
    <property type="entry name" value="cyclin-dependent kinase-like 1 isoform X1"/>
    <property type="match status" value="1"/>
</dbReference>
<feature type="non-terminal residue" evidence="12">
    <location>
        <position position="1"/>
    </location>
</feature>
<comment type="catalytic activity">
    <reaction evidence="8">
        <text>L-seryl-[protein] + ATP = O-phospho-L-seryl-[protein] + ADP + H(+)</text>
        <dbReference type="Rhea" id="RHEA:17989"/>
        <dbReference type="Rhea" id="RHEA-COMP:9863"/>
        <dbReference type="Rhea" id="RHEA-COMP:11604"/>
        <dbReference type="ChEBI" id="CHEBI:15378"/>
        <dbReference type="ChEBI" id="CHEBI:29999"/>
        <dbReference type="ChEBI" id="CHEBI:30616"/>
        <dbReference type="ChEBI" id="CHEBI:83421"/>
        <dbReference type="ChEBI" id="CHEBI:456216"/>
        <dbReference type="EC" id="2.7.11.22"/>
    </reaction>
</comment>
<dbReference type="PROSITE" id="PS50011">
    <property type="entry name" value="PROTEIN_KINASE_DOM"/>
    <property type="match status" value="1"/>
</dbReference>
<evidence type="ECO:0000256" key="5">
    <source>
        <dbReference type="ARBA" id="ARBA00022777"/>
    </source>
</evidence>
<evidence type="ECO:0000256" key="1">
    <source>
        <dbReference type="ARBA" id="ARBA00012425"/>
    </source>
</evidence>
<comment type="caution">
    <text evidence="12">The sequence shown here is derived from an EMBL/GenBank/DDBJ whole genome shotgun (WGS) entry which is preliminary data.</text>
</comment>
<feature type="domain" description="Protein kinase" evidence="11">
    <location>
        <begin position="39"/>
        <end position="323"/>
    </location>
</feature>
<feature type="region of interest" description="Disordered" evidence="10">
    <location>
        <begin position="471"/>
        <end position="496"/>
    </location>
</feature>
<evidence type="ECO:0000313" key="13">
    <source>
        <dbReference type="Proteomes" id="UP000625711"/>
    </source>
</evidence>
<sequence>TFILIYRPPFQPQPGLKYDPWCFSDGDWIDISETIMEKYEQISVVGEGSYGLVMKCRHKETEQIVAVKKFLETEEDATIRKLALREIRMLKRLKHENLVTMIEVFRHRKRFYIVFEFLEGTVLDELEKLPGGLGDDRTRERIFQVCRAISYCHSNNIIHRDVKPENVLVSSLGVVKLCDFGFARILSLNGEACTEYVATRWYRAPELLVGEPVYGAPVDIWAIGCLFAEMMTGDPLFPGESDIDQLYLIVKMLGKPCLRHQHLMSKNTQLRPIMKTPSQEGMVGFYKIFQTWPLIAIDFLTGCTKMDPHERMSAEELLKHVYFTHDKFPQRFLPALRDKVNIEFSAPLLRKLKSEVILSTDKKDDAKNRKLHSERWRFSLTEGTVKRKFTYEVHEPRQEDKNLITLAKTSQRLSVINSSSNVKNSSHQMLTKQTSLQPKHLPSNKNHLRLPTNNDIQLLEKSLENLAKLNKNETDRRPNSDHQKELNIEPPQSESPVYQSFHFGVGDYNKSPNMHHVLHPSINNISFNKEPPKKSPNILQNLNGNNHKINQVPLLTHHRAHLLKKLDRNTENIFSQDHSNTGISNASTPHWFSNLAGSNGTLKKRELGNKTRIDDFSLPNLPGATISPNKTKKKNSIPELELPISTEVSPRIPSTVSQNSPTI</sequence>